<dbReference type="Gene3D" id="2.120.10.30">
    <property type="entry name" value="TolB, C-terminal domain"/>
    <property type="match status" value="1"/>
</dbReference>
<dbReference type="Proteomes" id="UP000059074">
    <property type="component" value="Unassembled WGS sequence"/>
</dbReference>
<dbReference type="PANTHER" id="PTHR19328:SF75">
    <property type="entry name" value="ALDOSE SUGAR DEHYDROGENASE YLII"/>
    <property type="match status" value="1"/>
</dbReference>
<keyword evidence="3" id="KW-1185">Reference proteome</keyword>
<dbReference type="SUPFAM" id="SSF50952">
    <property type="entry name" value="Soluble quinoprotein glucose dehydrogenase"/>
    <property type="match status" value="1"/>
</dbReference>
<dbReference type="PATRIC" id="fig|121290.4.peg.2787"/>
<accession>A0A120CWJ1</accession>
<dbReference type="Pfam" id="PF07995">
    <property type="entry name" value="GSDH"/>
    <property type="match status" value="1"/>
</dbReference>
<organism evidence="2 3">
    <name type="scientific">Hyphomicrobium sulfonivorans</name>
    <dbReference type="NCBI Taxonomy" id="121290"/>
    <lineage>
        <taxon>Bacteria</taxon>
        <taxon>Pseudomonadati</taxon>
        <taxon>Pseudomonadota</taxon>
        <taxon>Alphaproteobacteria</taxon>
        <taxon>Hyphomicrobiales</taxon>
        <taxon>Hyphomicrobiaceae</taxon>
        <taxon>Hyphomicrobium</taxon>
    </lineage>
</organism>
<dbReference type="AlphaFoldDB" id="A0A120CWJ1"/>
<dbReference type="EMBL" id="LMTR01000045">
    <property type="protein sequence ID" value="KWT69463.1"/>
    <property type="molecule type" value="Genomic_DNA"/>
</dbReference>
<evidence type="ECO:0000313" key="3">
    <source>
        <dbReference type="Proteomes" id="UP000059074"/>
    </source>
</evidence>
<comment type="caution">
    <text evidence="2">The sequence shown here is derived from an EMBL/GenBank/DDBJ whole genome shotgun (WGS) entry which is preliminary data.</text>
</comment>
<dbReference type="PANTHER" id="PTHR19328">
    <property type="entry name" value="HEDGEHOG-INTERACTING PROTEIN"/>
    <property type="match status" value="1"/>
</dbReference>
<reference evidence="2 3" key="1">
    <citation type="submission" date="2015-10" db="EMBL/GenBank/DDBJ databases">
        <title>Transcriptomic analysis of a linuron degrading triple-species bacterial consortium.</title>
        <authorList>
            <person name="Albers P."/>
        </authorList>
    </citation>
    <scope>NUCLEOTIDE SEQUENCE [LARGE SCALE GENOMIC DNA]</scope>
    <source>
        <strain evidence="2 3">WDL6</strain>
    </source>
</reference>
<protein>
    <recommendedName>
        <fullName evidence="1">Glucose/Sorbosone dehydrogenase domain-containing protein</fullName>
    </recommendedName>
</protein>
<sequence length="432" mass="46627">MAMGAGVQLEPVASGLIAPIQLEEPDDGSGRRLIAQQDGVVRVLDRDGKLQPEPFLDLRDRLLPLQQDFEERGLLGFALHPDFARNGRVFASYSAPLRAGAPQGWNHTRRVSEFTARPGDLSRIDPASERVLLEVDWPSRKHNGGGLAFGPDGNLYIGLGDGGASHGTGKDVTWDAFNVPAEALTWDRVAQDMHSPFGKILRIDVDHGFPGYAIPPDNPFASGASAAGRGMPEVWASGFRNPYRLAFDKAGGLYATATAETLWEAAYQVSAPGNYGWPLLEGTHCIDRLKPRQPPADCARKDAAGDPLRLPVVEYPNMQASHPDTNVGRKGLGTAITGARKYDGEKITALRGKLLVSDWSADFKQPSGQLFVADPAAAGEDGLWPLEQLLQSDSRIIGLSADREGEIYVLTNETMGPYGSTGKVWRLVPSSE</sequence>
<gene>
    <name evidence="2" type="ORF">APY04_1546</name>
</gene>
<name>A0A120CWJ1_HYPSL</name>
<evidence type="ECO:0000313" key="2">
    <source>
        <dbReference type="EMBL" id="KWT69463.1"/>
    </source>
</evidence>
<dbReference type="InterPro" id="IPR011042">
    <property type="entry name" value="6-blade_b-propeller_TolB-like"/>
</dbReference>
<evidence type="ECO:0000259" key="1">
    <source>
        <dbReference type="Pfam" id="PF07995"/>
    </source>
</evidence>
<dbReference type="InterPro" id="IPR012938">
    <property type="entry name" value="Glc/Sorbosone_DH"/>
</dbReference>
<dbReference type="STRING" id="121290.APY04_1546"/>
<proteinExistence type="predicted"/>
<feature type="domain" description="Glucose/Sorbosone dehydrogenase" evidence="1">
    <location>
        <begin position="21"/>
        <end position="281"/>
    </location>
</feature>
<dbReference type="InterPro" id="IPR011041">
    <property type="entry name" value="Quinoprot_gluc/sorb_DH_b-prop"/>
</dbReference>